<sequence>MTTSWTDDNYVRRFWGCLDYGIRRGCTFFEWYDPRVCKRLKIVIPRLLK</sequence>
<protein>
    <submittedName>
        <fullName evidence="1">Uncharacterized protein</fullName>
    </submittedName>
</protein>
<accession>A0A251PUQ5</accession>
<reference evidence="1 2" key="1">
    <citation type="journal article" date="2013" name="Nat. Genet.">
        <title>The high-quality draft genome of peach (Prunus persica) identifies unique patterns of genetic diversity, domestication and genome evolution.</title>
        <authorList>
            <consortium name="International Peach Genome Initiative"/>
            <person name="Verde I."/>
            <person name="Abbott A.G."/>
            <person name="Scalabrin S."/>
            <person name="Jung S."/>
            <person name="Shu S."/>
            <person name="Marroni F."/>
            <person name="Zhebentyayeva T."/>
            <person name="Dettori M.T."/>
            <person name="Grimwood J."/>
            <person name="Cattonaro F."/>
            <person name="Zuccolo A."/>
            <person name="Rossini L."/>
            <person name="Jenkins J."/>
            <person name="Vendramin E."/>
            <person name="Meisel L.A."/>
            <person name="Decroocq V."/>
            <person name="Sosinski B."/>
            <person name="Prochnik S."/>
            <person name="Mitros T."/>
            <person name="Policriti A."/>
            <person name="Cipriani G."/>
            <person name="Dondini L."/>
            <person name="Ficklin S."/>
            <person name="Goodstein D.M."/>
            <person name="Xuan P."/>
            <person name="Del Fabbro C."/>
            <person name="Aramini V."/>
            <person name="Copetti D."/>
            <person name="Gonzalez S."/>
            <person name="Horner D.S."/>
            <person name="Falchi R."/>
            <person name="Lucas S."/>
            <person name="Mica E."/>
            <person name="Maldonado J."/>
            <person name="Lazzari B."/>
            <person name="Bielenberg D."/>
            <person name="Pirona R."/>
            <person name="Miculan M."/>
            <person name="Barakat A."/>
            <person name="Testolin R."/>
            <person name="Stella A."/>
            <person name="Tartarini S."/>
            <person name="Tonutti P."/>
            <person name="Arus P."/>
            <person name="Orellana A."/>
            <person name="Wells C."/>
            <person name="Main D."/>
            <person name="Vizzotto G."/>
            <person name="Silva H."/>
            <person name="Salamini F."/>
            <person name="Schmutz J."/>
            <person name="Morgante M."/>
            <person name="Rokhsar D.S."/>
        </authorList>
    </citation>
    <scope>NUCLEOTIDE SEQUENCE [LARGE SCALE GENOMIC DNA]</scope>
    <source>
        <strain evidence="2">cv. Nemared</strain>
    </source>
</reference>
<dbReference type="Gramene" id="ONI15283">
    <property type="protein sequence ID" value="ONI15283"/>
    <property type="gene ID" value="PRUPE_3G035600"/>
</dbReference>
<evidence type="ECO:0000313" key="2">
    <source>
        <dbReference type="Proteomes" id="UP000006882"/>
    </source>
</evidence>
<proteinExistence type="predicted"/>
<name>A0A251PUQ5_PRUPE</name>
<keyword evidence="2" id="KW-1185">Reference proteome</keyword>
<dbReference type="STRING" id="3760.A0A251PUQ5"/>
<dbReference type="AlphaFoldDB" id="A0A251PUQ5"/>
<dbReference type="EMBL" id="CM007653">
    <property type="protein sequence ID" value="ONI15283.1"/>
    <property type="molecule type" value="Genomic_DNA"/>
</dbReference>
<gene>
    <name evidence="1" type="ORF">PRUPE_3G035600</name>
</gene>
<evidence type="ECO:0000313" key="1">
    <source>
        <dbReference type="EMBL" id="ONI15283.1"/>
    </source>
</evidence>
<organism evidence="1 2">
    <name type="scientific">Prunus persica</name>
    <name type="common">Peach</name>
    <name type="synonym">Amygdalus persica</name>
    <dbReference type="NCBI Taxonomy" id="3760"/>
    <lineage>
        <taxon>Eukaryota</taxon>
        <taxon>Viridiplantae</taxon>
        <taxon>Streptophyta</taxon>
        <taxon>Embryophyta</taxon>
        <taxon>Tracheophyta</taxon>
        <taxon>Spermatophyta</taxon>
        <taxon>Magnoliopsida</taxon>
        <taxon>eudicotyledons</taxon>
        <taxon>Gunneridae</taxon>
        <taxon>Pentapetalae</taxon>
        <taxon>rosids</taxon>
        <taxon>fabids</taxon>
        <taxon>Rosales</taxon>
        <taxon>Rosaceae</taxon>
        <taxon>Amygdaloideae</taxon>
        <taxon>Amygdaleae</taxon>
        <taxon>Prunus</taxon>
    </lineage>
</organism>
<dbReference type="Proteomes" id="UP000006882">
    <property type="component" value="Chromosome G3"/>
</dbReference>